<evidence type="ECO:0000313" key="2">
    <source>
        <dbReference type="EMBL" id="GAA0471580.1"/>
    </source>
</evidence>
<protein>
    <submittedName>
        <fullName evidence="2">Uncharacterized protein</fullName>
    </submittedName>
</protein>
<organism evidence="2 3">
    <name type="scientific">Streptomyces olivaceiscleroticus</name>
    <dbReference type="NCBI Taxonomy" id="68245"/>
    <lineage>
        <taxon>Bacteria</taxon>
        <taxon>Bacillati</taxon>
        <taxon>Actinomycetota</taxon>
        <taxon>Actinomycetes</taxon>
        <taxon>Kitasatosporales</taxon>
        <taxon>Streptomycetaceae</taxon>
        <taxon>Streptomyces</taxon>
    </lineage>
</organism>
<evidence type="ECO:0000256" key="1">
    <source>
        <dbReference type="SAM" id="MobiDB-lite"/>
    </source>
</evidence>
<gene>
    <name evidence="2" type="ORF">GCM10010361_39630</name>
</gene>
<feature type="compositionally biased region" description="Gly residues" evidence="1">
    <location>
        <begin position="55"/>
        <end position="64"/>
    </location>
</feature>
<reference evidence="3" key="1">
    <citation type="journal article" date="2019" name="Int. J. Syst. Evol. Microbiol.">
        <title>The Global Catalogue of Microorganisms (GCM) 10K type strain sequencing project: providing services to taxonomists for standard genome sequencing and annotation.</title>
        <authorList>
            <consortium name="The Broad Institute Genomics Platform"/>
            <consortium name="The Broad Institute Genome Sequencing Center for Infectious Disease"/>
            <person name="Wu L."/>
            <person name="Ma J."/>
        </authorList>
    </citation>
    <scope>NUCLEOTIDE SEQUENCE [LARGE SCALE GENOMIC DNA]</scope>
    <source>
        <strain evidence="3">JCM 4805</strain>
    </source>
</reference>
<name>A0ABP3K692_9ACTN</name>
<keyword evidence="3" id="KW-1185">Reference proteome</keyword>
<sequence length="123" mass="12158">MSTALSEPVAVTAAVSVPAPVAEPAPTAAAGFVPVAVAGFVPTPVAVAVPVRTGGRSGVAGPGLGSSQASGRARPRGGSGLGADQASGRIRPEGPETQSPGVGRQYRSEWAEWARKTGRTKES</sequence>
<proteinExistence type="predicted"/>
<feature type="compositionally biased region" description="Basic and acidic residues" evidence="1">
    <location>
        <begin position="106"/>
        <end position="123"/>
    </location>
</feature>
<comment type="caution">
    <text evidence="2">The sequence shown here is derived from an EMBL/GenBank/DDBJ whole genome shotgun (WGS) entry which is preliminary data.</text>
</comment>
<dbReference type="EMBL" id="BAAABY010000029">
    <property type="protein sequence ID" value="GAA0471580.1"/>
    <property type="molecule type" value="Genomic_DNA"/>
</dbReference>
<accession>A0ABP3K692</accession>
<evidence type="ECO:0000313" key="3">
    <source>
        <dbReference type="Proteomes" id="UP001500909"/>
    </source>
</evidence>
<dbReference type="Proteomes" id="UP001500909">
    <property type="component" value="Unassembled WGS sequence"/>
</dbReference>
<feature type="region of interest" description="Disordered" evidence="1">
    <location>
        <begin position="53"/>
        <end position="123"/>
    </location>
</feature>